<protein>
    <submittedName>
        <fullName evidence="1">Uncharacterized protein</fullName>
    </submittedName>
</protein>
<name>A0A151NU41_ALLMI</name>
<comment type="caution">
    <text evidence="1">The sequence shown here is derived from an EMBL/GenBank/DDBJ whole genome shotgun (WGS) entry which is preliminary data.</text>
</comment>
<dbReference type="EMBL" id="AKHW03001930">
    <property type="protein sequence ID" value="KYO40407.1"/>
    <property type="molecule type" value="Genomic_DNA"/>
</dbReference>
<reference evidence="1 2" key="1">
    <citation type="journal article" date="2012" name="Genome Biol.">
        <title>Sequencing three crocodilian genomes to illuminate the evolution of archosaurs and amniotes.</title>
        <authorList>
            <person name="St John J.A."/>
            <person name="Braun E.L."/>
            <person name="Isberg S.R."/>
            <person name="Miles L.G."/>
            <person name="Chong A.Y."/>
            <person name="Gongora J."/>
            <person name="Dalzell P."/>
            <person name="Moran C."/>
            <person name="Bed'hom B."/>
            <person name="Abzhanov A."/>
            <person name="Burgess S.C."/>
            <person name="Cooksey A.M."/>
            <person name="Castoe T.A."/>
            <person name="Crawford N.G."/>
            <person name="Densmore L.D."/>
            <person name="Drew J.C."/>
            <person name="Edwards S.V."/>
            <person name="Faircloth B.C."/>
            <person name="Fujita M.K."/>
            <person name="Greenwold M.J."/>
            <person name="Hoffmann F.G."/>
            <person name="Howard J.M."/>
            <person name="Iguchi T."/>
            <person name="Janes D.E."/>
            <person name="Khan S.Y."/>
            <person name="Kohno S."/>
            <person name="de Koning A.J."/>
            <person name="Lance S.L."/>
            <person name="McCarthy F.M."/>
            <person name="McCormack J.E."/>
            <person name="Merchant M.E."/>
            <person name="Peterson D.G."/>
            <person name="Pollock D.D."/>
            <person name="Pourmand N."/>
            <person name="Raney B.J."/>
            <person name="Roessler K.A."/>
            <person name="Sanford J.R."/>
            <person name="Sawyer R.H."/>
            <person name="Schmidt C.J."/>
            <person name="Triplett E.W."/>
            <person name="Tuberville T.D."/>
            <person name="Venegas-Anaya M."/>
            <person name="Howard J.T."/>
            <person name="Jarvis E.D."/>
            <person name="Guillette L.J.Jr."/>
            <person name="Glenn T.C."/>
            <person name="Green R.E."/>
            <person name="Ray D.A."/>
        </authorList>
    </citation>
    <scope>NUCLEOTIDE SEQUENCE [LARGE SCALE GENOMIC DNA]</scope>
    <source>
        <strain evidence="1">KSC_2009_1</strain>
    </source>
</reference>
<sequence length="99" mass="11001">MSILLLKVTKEITCLGTWFWCFHFQQYILQRGRIFYPKQQSESPEIAEGRQTVQKDLEGKAAGVFAGQKRASFADVGSLSKTHCPSVFTGFCSASGSEC</sequence>
<gene>
    <name evidence="1" type="ORF">Y1Q_0013225</name>
</gene>
<keyword evidence="2" id="KW-1185">Reference proteome</keyword>
<accession>A0A151NU41</accession>
<evidence type="ECO:0000313" key="1">
    <source>
        <dbReference type="EMBL" id="KYO40407.1"/>
    </source>
</evidence>
<dbReference type="Proteomes" id="UP000050525">
    <property type="component" value="Unassembled WGS sequence"/>
</dbReference>
<evidence type="ECO:0000313" key="2">
    <source>
        <dbReference type="Proteomes" id="UP000050525"/>
    </source>
</evidence>
<organism evidence="1 2">
    <name type="scientific">Alligator mississippiensis</name>
    <name type="common">American alligator</name>
    <dbReference type="NCBI Taxonomy" id="8496"/>
    <lineage>
        <taxon>Eukaryota</taxon>
        <taxon>Metazoa</taxon>
        <taxon>Chordata</taxon>
        <taxon>Craniata</taxon>
        <taxon>Vertebrata</taxon>
        <taxon>Euteleostomi</taxon>
        <taxon>Archelosauria</taxon>
        <taxon>Archosauria</taxon>
        <taxon>Crocodylia</taxon>
        <taxon>Alligatoridae</taxon>
        <taxon>Alligatorinae</taxon>
        <taxon>Alligator</taxon>
    </lineage>
</organism>
<proteinExistence type="predicted"/>
<dbReference type="AlphaFoldDB" id="A0A151NU41"/>